<keyword evidence="2" id="KW-1185">Reference proteome</keyword>
<evidence type="ECO:0000313" key="2">
    <source>
        <dbReference type="Proteomes" id="UP001493153"/>
    </source>
</evidence>
<gene>
    <name evidence="1" type="ORF">IHE29_10660</name>
</gene>
<accession>A0ABZ2PX60</accession>
<sequence>MTPYADMDQLQDYRYAREKAEMDERADAETERDELIASIAKEKFASKVNRLTYDDIVGGMHSAMQPKHGEALRTAWLMGDAQFGAMVKSIVLDTMLEDAETEAICDVKNLERTH</sequence>
<organism evidence="1 2">
    <name type="scientific">Mycetohabitans rhizoxinica</name>
    <dbReference type="NCBI Taxonomy" id="412963"/>
    <lineage>
        <taxon>Bacteria</taxon>
        <taxon>Pseudomonadati</taxon>
        <taxon>Pseudomonadota</taxon>
        <taxon>Betaproteobacteria</taxon>
        <taxon>Burkholderiales</taxon>
        <taxon>Burkholderiaceae</taxon>
        <taxon>Mycetohabitans</taxon>
    </lineage>
</organism>
<reference evidence="1 2" key="1">
    <citation type="submission" date="2020-09" db="EMBL/GenBank/DDBJ databases">
        <title>Genome sequences of Mycetohabitans spp.</title>
        <authorList>
            <person name="Carter M.E."/>
            <person name="Carpenter S.C.D."/>
            <person name="Bogdanove A.J."/>
        </authorList>
    </citation>
    <scope>NUCLEOTIDE SEQUENCE [LARGE SCALE GENOMIC DNA]</scope>
    <source>
        <strain evidence="1 2">B12</strain>
    </source>
</reference>
<dbReference type="EMBL" id="CP062176">
    <property type="protein sequence ID" value="WXK39700.1"/>
    <property type="molecule type" value="Genomic_DNA"/>
</dbReference>
<proteinExistence type="predicted"/>
<dbReference type="Proteomes" id="UP001493153">
    <property type="component" value="Chromosome"/>
</dbReference>
<evidence type="ECO:0000313" key="1">
    <source>
        <dbReference type="EMBL" id="WXK39700.1"/>
    </source>
</evidence>
<protein>
    <submittedName>
        <fullName evidence="1">Uncharacterized protein</fullName>
    </submittedName>
</protein>
<name>A0ABZ2PX60_9BURK</name>
<dbReference type="RefSeq" id="WP_338910745.1">
    <property type="nucleotide sequence ID" value="NZ_CP062176.1"/>
</dbReference>